<dbReference type="PANTHER" id="PTHR33112:SF16">
    <property type="entry name" value="HETEROKARYON INCOMPATIBILITY DOMAIN-CONTAINING PROTEIN"/>
    <property type="match status" value="1"/>
</dbReference>
<protein>
    <recommendedName>
        <fullName evidence="1">Heterokaryon incompatibility domain-containing protein</fullName>
    </recommendedName>
</protein>
<reference evidence="2 3" key="1">
    <citation type="journal article" date="2018" name="Mycol. Prog.">
        <title>Coniella lustricola, a new species from submerged detritus.</title>
        <authorList>
            <person name="Raudabaugh D.B."/>
            <person name="Iturriaga T."/>
            <person name="Carver A."/>
            <person name="Mondo S."/>
            <person name="Pangilinan J."/>
            <person name="Lipzen A."/>
            <person name="He G."/>
            <person name="Amirebrahimi M."/>
            <person name="Grigoriev I.V."/>
            <person name="Miller A.N."/>
        </authorList>
    </citation>
    <scope>NUCLEOTIDE SEQUENCE [LARGE SCALE GENOMIC DNA]</scope>
    <source>
        <strain evidence="2 3">B22-T-1</strain>
    </source>
</reference>
<name>A0A2T3ALY8_9PEZI</name>
<dbReference type="Pfam" id="PF06985">
    <property type="entry name" value="HET"/>
    <property type="match status" value="1"/>
</dbReference>
<evidence type="ECO:0000259" key="1">
    <source>
        <dbReference type="Pfam" id="PF06985"/>
    </source>
</evidence>
<dbReference type="PANTHER" id="PTHR33112">
    <property type="entry name" value="DOMAIN PROTEIN, PUTATIVE-RELATED"/>
    <property type="match status" value="1"/>
</dbReference>
<evidence type="ECO:0000313" key="3">
    <source>
        <dbReference type="Proteomes" id="UP000241462"/>
    </source>
</evidence>
<sequence length="403" mass="45241">MAQGLPQNMLVSHIVARESSQMASIYSHAHVVLSADRSTDSACGIFHDRGVRTSRVINLRGMAGVTAALLYSYTRHFFTTSPYENEPLCRRGWAFQERQLARRILHYTSLEMCFECKESTISEEGIRLTSQHTKSLRELLQNPPSSLSCELDNWSRLVTEFGRRRLTKLKDKLPAMSGLAKIYQDRLGGPQYVAGLWSNALVRGLAWSSSDGWSPFDCYTGPSWSWPSYDGLISSSAGSGSVEIARVAAWSVTLQEPVNPFGEVTSAWIRLTGPVVPLTPRTDRGRTGNAPRLCWVRTPYSKTANSQCFLDHNKYLESGAYRDWDMRIMPLHRVALPQGGHSHVRGEPPATSEYFALVVRVFNAKRGAEAVIRRVGYMMLRDDTEDMAGMIDNKHNWTTMTLV</sequence>
<dbReference type="InterPro" id="IPR010730">
    <property type="entry name" value="HET"/>
</dbReference>
<keyword evidence="3" id="KW-1185">Reference proteome</keyword>
<dbReference type="AlphaFoldDB" id="A0A2T3ALY8"/>
<gene>
    <name evidence="2" type="ORF">BD289DRAFT_193440</name>
</gene>
<proteinExistence type="predicted"/>
<dbReference type="STRING" id="2025994.A0A2T3ALY8"/>
<dbReference type="OrthoDB" id="47007at2759"/>
<dbReference type="InParanoid" id="A0A2T3ALY8"/>
<evidence type="ECO:0000313" key="2">
    <source>
        <dbReference type="EMBL" id="PSS03418.1"/>
    </source>
</evidence>
<dbReference type="Proteomes" id="UP000241462">
    <property type="component" value="Unassembled WGS sequence"/>
</dbReference>
<feature type="domain" description="Heterokaryon incompatibility" evidence="1">
    <location>
        <begin position="16"/>
        <end position="97"/>
    </location>
</feature>
<organism evidence="2 3">
    <name type="scientific">Coniella lustricola</name>
    <dbReference type="NCBI Taxonomy" id="2025994"/>
    <lineage>
        <taxon>Eukaryota</taxon>
        <taxon>Fungi</taxon>
        <taxon>Dikarya</taxon>
        <taxon>Ascomycota</taxon>
        <taxon>Pezizomycotina</taxon>
        <taxon>Sordariomycetes</taxon>
        <taxon>Sordariomycetidae</taxon>
        <taxon>Diaporthales</taxon>
        <taxon>Schizoparmaceae</taxon>
        <taxon>Coniella</taxon>
    </lineage>
</organism>
<dbReference type="EMBL" id="KZ678375">
    <property type="protein sequence ID" value="PSS03418.1"/>
    <property type="molecule type" value="Genomic_DNA"/>
</dbReference>
<accession>A0A2T3ALY8</accession>